<feature type="domain" description="GGDEF" evidence="3">
    <location>
        <begin position="259"/>
        <end position="386"/>
    </location>
</feature>
<dbReference type="GO" id="GO:0052621">
    <property type="term" value="F:diguanylate cyclase activity"/>
    <property type="evidence" value="ECO:0007669"/>
    <property type="project" value="UniProtKB-EC"/>
</dbReference>
<dbReference type="PANTHER" id="PTHR45138">
    <property type="entry name" value="REGULATORY COMPONENTS OF SENSORY TRANSDUCTION SYSTEM"/>
    <property type="match status" value="1"/>
</dbReference>
<feature type="transmembrane region" description="Helical" evidence="2">
    <location>
        <begin position="115"/>
        <end position="134"/>
    </location>
</feature>
<dbReference type="Proteomes" id="UP000270795">
    <property type="component" value="Unassembled WGS sequence"/>
</dbReference>
<dbReference type="PANTHER" id="PTHR45138:SF24">
    <property type="entry name" value="DIGUANYLATE CYCLASE DGCC-RELATED"/>
    <property type="match status" value="1"/>
</dbReference>
<organism evidence="4 5">
    <name type="scientific">Pseudomonas savastanoi</name>
    <name type="common">Pseudomonas syringae pv. savastanoi</name>
    <dbReference type="NCBI Taxonomy" id="29438"/>
    <lineage>
        <taxon>Bacteria</taxon>
        <taxon>Pseudomonadati</taxon>
        <taxon>Pseudomonadota</taxon>
        <taxon>Gammaproteobacteria</taxon>
        <taxon>Pseudomonadales</taxon>
        <taxon>Pseudomonadaceae</taxon>
        <taxon>Pseudomonas</taxon>
    </lineage>
</organism>
<dbReference type="InterPro" id="IPR029787">
    <property type="entry name" value="Nucleotide_cyclase"/>
</dbReference>
<dbReference type="GO" id="GO:1902201">
    <property type="term" value="P:negative regulation of bacterial-type flagellum-dependent cell motility"/>
    <property type="evidence" value="ECO:0007669"/>
    <property type="project" value="TreeGrafter"/>
</dbReference>
<dbReference type="Pfam" id="PF00990">
    <property type="entry name" value="GGDEF"/>
    <property type="match status" value="1"/>
</dbReference>
<feature type="transmembrane region" description="Helical" evidence="2">
    <location>
        <begin position="61"/>
        <end position="82"/>
    </location>
</feature>
<dbReference type="NCBIfam" id="TIGR00254">
    <property type="entry name" value="GGDEF"/>
    <property type="match status" value="1"/>
</dbReference>
<evidence type="ECO:0000313" key="5">
    <source>
        <dbReference type="Proteomes" id="UP000270795"/>
    </source>
</evidence>
<dbReference type="InterPro" id="IPR000160">
    <property type="entry name" value="GGDEF_dom"/>
</dbReference>
<dbReference type="SMART" id="SM00267">
    <property type="entry name" value="GGDEF"/>
    <property type="match status" value="1"/>
</dbReference>
<keyword evidence="2" id="KW-0812">Transmembrane</keyword>
<proteinExistence type="predicted"/>
<keyword evidence="2" id="KW-0472">Membrane</keyword>
<accession>A0A3M5ZUQ1</accession>
<comment type="caution">
    <text evidence="4">The sequence shown here is derived from an EMBL/GenBank/DDBJ whole genome shotgun (WGS) entry which is preliminary data.</text>
</comment>
<gene>
    <name evidence="4" type="ORF">ALP17_00652</name>
</gene>
<dbReference type="EMBL" id="RBUM01000417">
    <property type="protein sequence ID" value="RMV10781.1"/>
    <property type="molecule type" value="Genomic_DNA"/>
</dbReference>
<dbReference type="PROSITE" id="PS50887">
    <property type="entry name" value="GGDEF"/>
    <property type="match status" value="1"/>
</dbReference>
<keyword evidence="2" id="KW-1133">Transmembrane helix</keyword>
<dbReference type="GO" id="GO:0005886">
    <property type="term" value="C:plasma membrane"/>
    <property type="evidence" value="ECO:0007669"/>
    <property type="project" value="TreeGrafter"/>
</dbReference>
<dbReference type="InterPro" id="IPR050469">
    <property type="entry name" value="Diguanylate_Cyclase"/>
</dbReference>
<evidence type="ECO:0000256" key="2">
    <source>
        <dbReference type="SAM" id="Phobius"/>
    </source>
</evidence>
<evidence type="ECO:0000259" key="3">
    <source>
        <dbReference type="PROSITE" id="PS50887"/>
    </source>
</evidence>
<dbReference type="CDD" id="cd01949">
    <property type="entry name" value="GGDEF"/>
    <property type="match status" value="1"/>
</dbReference>
<feature type="transmembrane region" description="Helical" evidence="2">
    <location>
        <begin position="89"/>
        <end position="109"/>
    </location>
</feature>
<dbReference type="InterPro" id="IPR043128">
    <property type="entry name" value="Rev_trsase/Diguanyl_cyclase"/>
</dbReference>
<evidence type="ECO:0000313" key="4">
    <source>
        <dbReference type="EMBL" id="RMV10781.1"/>
    </source>
</evidence>
<dbReference type="EC" id="2.7.7.65" evidence="1"/>
<sequence>MVWAHSLSQQDKRPSLSSDDHVYWQYIITHLDQGMCRRLRFGWHKYGKQHMPQRRNLKDSIFIPLKLSQLIGLFSWIISWYLNPSIEQSLDIFIYCALAGATLSIIVTSNSRSMTTWRLFGIIYMTSLTVLFKVQIERMGVEASMWGLVVTSLLITGMSVFFVKFIDYVAAAALIWLIMWQTDLTAVGVDHAPLSYVFLISSTLLGGSLNATFLSLVMQTMAASDRYQKLSETDTLTNAPNRRALVASLDNALTSDDKSSLWFAMLDLDNFKSINDNHGHDVGDNVLICFATLIKNTTGLVSFGRLGGEEFGVMLSAANAADAIAAMDHLLMHAQKDQTAKMPYSFSAGIASLARAKNVNDLLKEADENLYLAKRSGRQCIAFEGRIVSATAGSVEKQNQGVKSVNTHA</sequence>
<feature type="transmembrane region" description="Helical" evidence="2">
    <location>
        <begin position="194"/>
        <end position="217"/>
    </location>
</feature>
<reference evidence="4 5" key="1">
    <citation type="submission" date="2018-08" db="EMBL/GenBank/DDBJ databases">
        <title>Recombination of ecologically and evolutionarily significant loci maintains genetic cohesion in the Pseudomonas syringae species complex.</title>
        <authorList>
            <person name="Dillon M."/>
            <person name="Thakur S."/>
            <person name="Almeida R.N.D."/>
            <person name="Weir B.S."/>
            <person name="Guttman D.S."/>
        </authorList>
    </citation>
    <scope>NUCLEOTIDE SEQUENCE [LARGE SCALE GENOMIC DNA]</scope>
    <source>
        <strain evidence="4 5">ICMP 11899</strain>
    </source>
</reference>
<dbReference type="Gene3D" id="3.30.70.270">
    <property type="match status" value="1"/>
</dbReference>
<protein>
    <recommendedName>
        <fullName evidence="1">diguanylate cyclase</fullName>
        <ecNumber evidence="1">2.7.7.65</ecNumber>
    </recommendedName>
</protein>
<name>A0A3M5ZUQ1_PSESS</name>
<dbReference type="GO" id="GO:0043709">
    <property type="term" value="P:cell adhesion involved in single-species biofilm formation"/>
    <property type="evidence" value="ECO:0007669"/>
    <property type="project" value="TreeGrafter"/>
</dbReference>
<evidence type="ECO:0000256" key="1">
    <source>
        <dbReference type="ARBA" id="ARBA00012528"/>
    </source>
</evidence>
<feature type="transmembrane region" description="Helical" evidence="2">
    <location>
        <begin position="146"/>
        <end position="179"/>
    </location>
</feature>
<dbReference type="AlphaFoldDB" id="A0A3M5ZUQ1"/>
<dbReference type="SUPFAM" id="SSF55073">
    <property type="entry name" value="Nucleotide cyclase"/>
    <property type="match status" value="1"/>
</dbReference>